<dbReference type="InterPro" id="IPR011545">
    <property type="entry name" value="DEAD/DEAH_box_helicase_dom"/>
</dbReference>
<dbReference type="SMART" id="SM00487">
    <property type="entry name" value="DEXDc"/>
    <property type="match status" value="1"/>
</dbReference>
<keyword evidence="3 8" id="KW-0347">Helicase</keyword>
<feature type="domain" description="Helicase C-terminal" evidence="7">
    <location>
        <begin position="215"/>
        <end position="367"/>
    </location>
</feature>
<dbReference type="PROSITE" id="PS00690">
    <property type="entry name" value="DEAH_ATP_HELICASE"/>
    <property type="match status" value="1"/>
</dbReference>
<dbReference type="Proteomes" id="UP001501734">
    <property type="component" value="Unassembled WGS sequence"/>
</dbReference>
<keyword evidence="2" id="KW-0378">Hydrolase</keyword>
<evidence type="ECO:0000256" key="5">
    <source>
        <dbReference type="ARBA" id="ARBA00023125"/>
    </source>
</evidence>
<gene>
    <name evidence="8" type="ORF">GCM10022410_05650</name>
</gene>
<evidence type="ECO:0000256" key="4">
    <source>
        <dbReference type="ARBA" id="ARBA00022840"/>
    </source>
</evidence>
<keyword evidence="1" id="KW-0547">Nucleotide-binding</keyword>
<evidence type="ECO:0000259" key="7">
    <source>
        <dbReference type="PROSITE" id="PS51194"/>
    </source>
</evidence>
<sequence>MNQLEKQLNKYFGYPTFRPGQKEIIEDILNGKHVFATLPTGSGKSICYQLPSMMIDGKVIVVTPLLSLMEDQVKQLKKRGFKQAVAINSFNTTVERQSILNQLDAYQLIYLSPEMLQNKYVITKLKRLTISLFVIDEAHCISQWGHEFRPDYLKLNQAIERLGEPTILALTATATPDVQKDIINHFSRTKFTKHIYPIDRDNISLIVEQLNHRSEKDAYLINLFQKWSVPTIIYFTSRKEAERVSTMLGEKFSQLSVSYYHGELETSERLLIQEQFMENQIDIICATSAFGMGIDKQNIRLVIHYHIPTQLESLIQEIGRAGRDQLSSVSISLIAPNDDILPRRLIETELPSTEMVESLFASLLHIQQSETTISLNQAFIHNHWPINEVQRRFIQDYFAENDLMTQDGRIELHKIIPQIKHDLIKRVEQRSRYKLGKLDELFQWLTTKECRRQALYQSFQSTVREAKYHCCDQCGFTLEQWSPEYGKRGRELKSWQAQLQSILLPFESGGTGHE</sequence>
<dbReference type="InterPro" id="IPR027417">
    <property type="entry name" value="P-loop_NTPase"/>
</dbReference>
<feature type="domain" description="Helicase ATP-binding" evidence="6">
    <location>
        <begin position="25"/>
        <end position="192"/>
    </location>
</feature>
<comment type="caution">
    <text evidence="8">The sequence shown here is derived from an EMBL/GenBank/DDBJ whole genome shotgun (WGS) entry which is preliminary data.</text>
</comment>
<dbReference type="RefSeq" id="WP_344910121.1">
    <property type="nucleotide sequence ID" value="NZ_BAABDL010000026.1"/>
</dbReference>
<accession>A0ABP7V8G2</accession>
<dbReference type="InterPro" id="IPR004589">
    <property type="entry name" value="DNA_helicase_ATP-dep_RecQ"/>
</dbReference>
<dbReference type="PROSITE" id="PS51194">
    <property type="entry name" value="HELICASE_CTER"/>
    <property type="match status" value="1"/>
</dbReference>
<dbReference type="NCBIfam" id="TIGR00614">
    <property type="entry name" value="recQ_fam"/>
    <property type="match status" value="1"/>
</dbReference>
<keyword evidence="4" id="KW-0067">ATP-binding</keyword>
<dbReference type="InterPro" id="IPR014001">
    <property type="entry name" value="Helicase_ATP-bd"/>
</dbReference>
<protein>
    <submittedName>
        <fullName evidence="8">ATP-dependent DNA helicase RecQ</fullName>
    </submittedName>
</protein>
<dbReference type="CDD" id="cd17920">
    <property type="entry name" value="DEXHc_RecQ"/>
    <property type="match status" value="1"/>
</dbReference>
<dbReference type="GO" id="GO:0004386">
    <property type="term" value="F:helicase activity"/>
    <property type="evidence" value="ECO:0007669"/>
    <property type="project" value="UniProtKB-KW"/>
</dbReference>
<evidence type="ECO:0000256" key="3">
    <source>
        <dbReference type="ARBA" id="ARBA00022806"/>
    </source>
</evidence>
<dbReference type="SMART" id="SM00490">
    <property type="entry name" value="HELICc"/>
    <property type="match status" value="1"/>
</dbReference>
<dbReference type="Pfam" id="PF00270">
    <property type="entry name" value="DEAD"/>
    <property type="match status" value="1"/>
</dbReference>
<dbReference type="SUPFAM" id="SSF52540">
    <property type="entry name" value="P-loop containing nucleoside triphosphate hydrolases"/>
    <property type="match status" value="1"/>
</dbReference>
<dbReference type="InterPro" id="IPR001650">
    <property type="entry name" value="Helicase_C-like"/>
</dbReference>
<evidence type="ECO:0000313" key="9">
    <source>
        <dbReference type="Proteomes" id="UP001501734"/>
    </source>
</evidence>
<keyword evidence="9" id="KW-1185">Reference proteome</keyword>
<dbReference type="EMBL" id="BAABDL010000026">
    <property type="protein sequence ID" value="GAA4061510.1"/>
    <property type="molecule type" value="Genomic_DNA"/>
</dbReference>
<evidence type="ECO:0000259" key="6">
    <source>
        <dbReference type="PROSITE" id="PS51192"/>
    </source>
</evidence>
<dbReference type="PANTHER" id="PTHR13710:SF84">
    <property type="entry name" value="ATP-DEPENDENT DNA HELICASE RECS-RELATED"/>
    <property type="match status" value="1"/>
</dbReference>
<name>A0ABP7V8G2_9BACI</name>
<dbReference type="Pfam" id="PF00271">
    <property type="entry name" value="Helicase_C"/>
    <property type="match status" value="1"/>
</dbReference>
<dbReference type="PROSITE" id="PS51192">
    <property type="entry name" value="HELICASE_ATP_BIND_1"/>
    <property type="match status" value="1"/>
</dbReference>
<organism evidence="8 9">
    <name type="scientific">Amphibacillus indicireducens</name>
    <dbReference type="NCBI Taxonomy" id="1076330"/>
    <lineage>
        <taxon>Bacteria</taxon>
        <taxon>Bacillati</taxon>
        <taxon>Bacillota</taxon>
        <taxon>Bacilli</taxon>
        <taxon>Bacillales</taxon>
        <taxon>Bacillaceae</taxon>
        <taxon>Amphibacillus</taxon>
    </lineage>
</organism>
<reference evidence="9" key="1">
    <citation type="journal article" date="2019" name="Int. J. Syst. Evol. Microbiol.">
        <title>The Global Catalogue of Microorganisms (GCM) 10K type strain sequencing project: providing services to taxonomists for standard genome sequencing and annotation.</title>
        <authorList>
            <consortium name="The Broad Institute Genomics Platform"/>
            <consortium name="The Broad Institute Genome Sequencing Center for Infectious Disease"/>
            <person name="Wu L."/>
            <person name="Ma J."/>
        </authorList>
    </citation>
    <scope>NUCLEOTIDE SEQUENCE [LARGE SCALE GENOMIC DNA]</scope>
    <source>
        <strain evidence="9">JCM 17250</strain>
    </source>
</reference>
<dbReference type="Gene3D" id="3.40.50.300">
    <property type="entry name" value="P-loop containing nucleotide triphosphate hydrolases"/>
    <property type="match status" value="2"/>
</dbReference>
<dbReference type="PANTHER" id="PTHR13710">
    <property type="entry name" value="DNA HELICASE RECQ FAMILY MEMBER"/>
    <property type="match status" value="1"/>
</dbReference>
<proteinExistence type="predicted"/>
<evidence type="ECO:0000256" key="2">
    <source>
        <dbReference type="ARBA" id="ARBA00022801"/>
    </source>
</evidence>
<dbReference type="InterPro" id="IPR002464">
    <property type="entry name" value="DNA/RNA_helicase_DEAH_CS"/>
</dbReference>
<keyword evidence="5" id="KW-0238">DNA-binding</keyword>
<evidence type="ECO:0000313" key="8">
    <source>
        <dbReference type="EMBL" id="GAA4061510.1"/>
    </source>
</evidence>
<evidence type="ECO:0000256" key="1">
    <source>
        <dbReference type="ARBA" id="ARBA00022741"/>
    </source>
</evidence>